<organism evidence="5 6">
    <name type="scientific">Hypsibius exemplaris</name>
    <name type="common">Freshwater tardigrade</name>
    <dbReference type="NCBI Taxonomy" id="2072580"/>
    <lineage>
        <taxon>Eukaryota</taxon>
        <taxon>Metazoa</taxon>
        <taxon>Ecdysozoa</taxon>
        <taxon>Tardigrada</taxon>
        <taxon>Eutardigrada</taxon>
        <taxon>Parachela</taxon>
        <taxon>Hypsibioidea</taxon>
        <taxon>Hypsibiidae</taxon>
        <taxon>Hypsibius</taxon>
    </lineage>
</organism>
<proteinExistence type="predicted"/>
<dbReference type="InterPro" id="IPR050145">
    <property type="entry name" value="Centrin_CML-like"/>
</dbReference>
<dbReference type="Proteomes" id="UP000192578">
    <property type="component" value="Unassembled WGS sequence"/>
</dbReference>
<feature type="transmembrane region" description="Helical" evidence="3">
    <location>
        <begin position="25"/>
        <end position="52"/>
    </location>
</feature>
<dbReference type="GO" id="GO:0005509">
    <property type="term" value="F:calcium ion binding"/>
    <property type="evidence" value="ECO:0007669"/>
    <property type="project" value="InterPro"/>
</dbReference>
<dbReference type="InterPro" id="IPR018247">
    <property type="entry name" value="EF_Hand_1_Ca_BS"/>
</dbReference>
<evidence type="ECO:0000256" key="3">
    <source>
        <dbReference type="SAM" id="Phobius"/>
    </source>
</evidence>
<dbReference type="AlphaFoldDB" id="A0A1W0X9B8"/>
<dbReference type="Pfam" id="PF13499">
    <property type="entry name" value="EF-hand_7"/>
    <property type="match status" value="1"/>
</dbReference>
<reference evidence="6" key="1">
    <citation type="submission" date="2017-01" db="EMBL/GenBank/DDBJ databases">
        <title>Comparative genomics of anhydrobiosis in the tardigrade Hypsibius dujardini.</title>
        <authorList>
            <person name="Yoshida Y."/>
            <person name="Koutsovoulos G."/>
            <person name="Laetsch D."/>
            <person name="Stevens L."/>
            <person name="Kumar S."/>
            <person name="Horikawa D."/>
            <person name="Ishino K."/>
            <person name="Komine S."/>
            <person name="Tomita M."/>
            <person name="Blaxter M."/>
            <person name="Arakawa K."/>
        </authorList>
    </citation>
    <scope>NUCLEOTIDE SEQUENCE [LARGE SCALE GENOMIC DNA]</scope>
    <source>
        <strain evidence="6">Z151</strain>
    </source>
</reference>
<dbReference type="SUPFAM" id="SSF81321">
    <property type="entry name" value="Family A G protein-coupled receptor-like"/>
    <property type="match status" value="1"/>
</dbReference>
<name>A0A1W0X9B8_HYPEX</name>
<dbReference type="Gene3D" id="1.20.1070.10">
    <property type="entry name" value="Rhodopsin 7-helix transmembrane proteins"/>
    <property type="match status" value="1"/>
</dbReference>
<keyword evidence="1" id="KW-0677">Repeat</keyword>
<sequence>MNHSRNFSTGHCNITDLDRILHPSLVTWAAVELTINLIGGLASVVVLTVTLTYPPLQRSASSPLLAHCIALDLIMSLISNPGAILSQLIGATYISAQFCRGWGVVRWATMYANNWGHCVLAANRFVPVVLLEFYPNISSRSFQAFCIVLPWAATVTLIAGARITFVSANVWAGGLVRLRALFFDVEQMLLHQHVRTWSAQKETGNKKETREVFRVFDKDRDGFIYAEELRHLMTNLGEKVTDKELEEMIDEKDLNGDGQINYEEFEAMMTSHSD</sequence>
<evidence type="ECO:0000259" key="4">
    <source>
        <dbReference type="PROSITE" id="PS50222"/>
    </source>
</evidence>
<dbReference type="CDD" id="cd00051">
    <property type="entry name" value="EFh"/>
    <property type="match status" value="1"/>
</dbReference>
<protein>
    <submittedName>
        <fullName evidence="5">Calmodulin</fullName>
    </submittedName>
</protein>
<evidence type="ECO:0000256" key="1">
    <source>
        <dbReference type="ARBA" id="ARBA00022737"/>
    </source>
</evidence>
<comment type="caution">
    <text evidence="5">The sequence shown here is derived from an EMBL/GenBank/DDBJ whole genome shotgun (WGS) entry which is preliminary data.</text>
</comment>
<feature type="domain" description="EF-hand" evidence="4">
    <location>
        <begin position="240"/>
        <end position="274"/>
    </location>
</feature>
<keyword evidence="2" id="KW-0106">Calcium</keyword>
<dbReference type="InterPro" id="IPR001751">
    <property type="entry name" value="S100/CaBP7/8-like_CS"/>
</dbReference>
<gene>
    <name evidence="5" type="ORF">BV898_02079</name>
</gene>
<keyword evidence="3" id="KW-0812">Transmembrane</keyword>
<dbReference type="SMART" id="SM00054">
    <property type="entry name" value="EFh"/>
    <property type="match status" value="2"/>
</dbReference>
<dbReference type="OrthoDB" id="26525at2759"/>
<dbReference type="PROSITE" id="PS00303">
    <property type="entry name" value="S100_CABP"/>
    <property type="match status" value="1"/>
</dbReference>
<dbReference type="PANTHER" id="PTHR23050">
    <property type="entry name" value="CALCIUM BINDING PROTEIN"/>
    <property type="match status" value="1"/>
</dbReference>
<accession>A0A1W0X9B8</accession>
<dbReference type="SUPFAM" id="SSF47473">
    <property type="entry name" value="EF-hand"/>
    <property type="match status" value="1"/>
</dbReference>
<dbReference type="PROSITE" id="PS00018">
    <property type="entry name" value="EF_HAND_1"/>
    <property type="match status" value="1"/>
</dbReference>
<dbReference type="FunFam" id="1.10.238.10:FF:000003">
    <property type="entry name" value="Calmodulin A"/>
    <property type="match status" value="1"/>
</dbReference>
<keyword evidence="3" id="KW-1133">Transmembrane helix</keyword>
<evidence type="ECO:0000256" key="2">
    <source>
        <dbReference type="ARBA" id="ARBA00022837"/>
    </source>
</evidence>
<dbReference type="InterPro" id="IPR002048">
    <property type="entry name" value="EF_hand_dom"/>
</dbReference>
<dbReference type="PROSITE" id="PS50222">
    <property type="entry name" value="EF_HAND_2"/>
    <property type="match status" value="2"/>
</dbReference>
<feature type="domain" description="EF-hand" evidence="4">
    <location>
        <begin position="204"/>
        <end position="239"/>
    </location>
</feature>
<keyword evidence="6" id="KW-1185">Reference proteome</keyword>
<dbReference type="Gene3D" id="1.10.238.10">
    <property type="entry name" value="EF-hand"/>
    <property type="match status" value="1"/>
</dbReference>
<dbReference type="EMBL" id="MTYJ01000008">
    <property type="protein sequence ID" value="OQV24127.1"/>
    <property type="molecule type" value="Genomic_DNA"/>
</dbReference>
<evidence type="ECO:0000313" key="5">
    <source>
        <dbReference type="EMBL" id="OQV24127.1"/>
    </source>
</evidence>
<dbReference type="InterPro" id="IPR011992">
    <property type="entry name" value="EF-hand-dom_pair"/>
</dbReference>
<evidence type="ECO:0000313" key="6">
    <source>
        <dbReference type="Proteomes" id="UP000192578"/>
    </source>
</evidence>
<keyword evidence="3" id="KW-0472">Membrane</keyword>